<dbReference type="Proteomes" id="UP001595478">
    <property type="component" value="Unassembled WGS sequence"/>
</dbReference>
<accession>A0ABV7FRQ5</accession>
<keyword evidence="2" id="KW-0812">Transmembrane</keyword>
<sequence length="288" mass="31151">MHSRQVSQKTTKGFTLVELILVIVLLGIVGVGTAKFIRSASDIYVDLTERDKLLRNATFVTERFTRELSNAVPNSIRIGGNAAVHCIEFVPVNWSSFYLSLPAVGDTSPVMDIVKMTDIDGNAYGLASSDHAIVYPLSASHVYDQSQNRRQSISSCSDDGDGDCTTDDDSDGIVQLSVDDGFALSSPTRRIYIANASISYCLRNGSVYRHETSLLANQQVYTSGGELMAEGLGNALSANPSSSTIISDPFQTVGATLARNGYVRINFLFTRGTEQISIVKEVHVPNVP</sequence>
<gene>
    <name evidence="3" type="ORF">ACFOHL_15525</name>
</gene>
<reference evidence="4" key="1">
    <citation type="journal article" date="2019" name="Int. J. Syst. Evol. Microbiol.">
        <title>The Global Catalogue of Microorganisms (GCM) 10K type strain sequencing project: providing services to taxonomists for standard genome sequencing and annotation.</title>
        <authorList>
            <consortium name="The Broad Institute Genomics Platform"/>
            <consortium name="The Broad Institute Genome Sequencing Center for Infectious Disease"/>
            <person name="Wu L."/>
            <person name="Ma J."/>
        </authorList>
    </citation>
    <scope>NUCLEOTIDE SEQUENCE [LARGE SCALE GENOMIC DNA]</scope>
    <source>
        <strain evidence="4">KCTC 52473</strain>
    </source>
</reference>
<evidence type="ECO:0000256" key="2">
    <source>
        <dbReference type="SAM" id="Phobius"/>
    </source>
</evidence>
<keyword evidence="2" id="KW-0472">Membrane</keyword>
<dbReference type="NCBIfam" id="TIGR02532">
    <property type="entry name" value="IV_pilin_GFxxxE"/>
    <property type="match status" value="1"/>
</dbReference>
<dbReference type="Pfam" id="PF07963">
    <property type="entry name" value="N_methyl"/>
    <property type="match status" value="1"/>
</dbReference>
<keyword evidence="4" id="KW-1185">Reference proteome</keyword>
<dbReference type="RefSeq" id="WP_376921154.1">
    <property type="nucleotide sequence ID" value="NZ_JBHRSW010000043.1"/>
</dbReference>
<proteinExistence type="predicted"/>
<feature type="transmembrane region" description="Helical" evidence="2">
    <location>
        <begin position="12"/>
        <end position="32"/>
    </location>
</feature>
<evidence type="ECO:0000256" key="1">
    <source>
        <dbReference type="SAM" id="MobiDB-lite"/>
    </source>
</evidence>
<name>A0ABV7FRQ5_9ALTE</name>
<feature type="compositionally biased region" description="Acidic residues" evidence="1">
    <location>
        <begin position="158"/>
        <end position="168"/>
    </location>
</feature>
<evidence type="ECO:0000313" key="4">
    <source>
        <dbReference type="Proteomes" id="UP001595478"/>
    </source>
</evidence>
<dbReference type="EMBL" id="JBHRSW010000043">
    <property type="protein sequence ID" value="MFC3123034.1"/>
    <property type="molecule type" value="Genomic_DNA"/>
</dbReference>
<keyword evidence="2" id="KW-1133">Transmembrane helix</keyword>
<protein>
    <submittedName>
        <fullName evidence="3">Type II secretion system protein J</fullName>
    </submittedName>
</protein>
<feature type="region of interest" description="Disordered" evidence="1">
    <location>
        <begin position="149"/>
        <end position="168"/>
    </location>
</feature>
<comment type="caution">
    <text evidence="3">The sequence shown here is derived from an EMBL/GenBank/DDBJ whole genome shotgun (WGS) entry which is preliminary data.</text>
</comment>
<organism evidence="3 4">
    <name type="scientific">Agaribacter flavus</name>
    <dbReference type="NCBI Taxonomy" id="1902781"/>
    <lineage>
        <taxon>Bacteria</taxon>
        <taxon>Pseudomonadati</taxon>
        <taxon>Pseudomonadota</taxon>
        <taxon>Gammaproteobacteria</taxon>
        <taxon>Alteromonadales</taxon>
        <taxon>Alteromonadaceae</taxon>
        <taxon>Agaribacter</taxon>
    </lineage>
</organism>
<dbReference type="InterPro" id="IPR012902">
    <property type="entry name" value="N_methyl_site"/>
</dbReference>
<evidence type="ECO:0000313" key="3">
    <source>
        <dbReference type="EMBL" id="MFC3123034.1"/>
    </source>
</evidence>